<gene>
    <name evidence="2" type="ORF">DFH07DRAFT_1013248</name>
</gene>
<dbReference type="Proteomes" id="UP001215280">
    <property type="component" value="Unassembled WGS sequence"/>
</dbReference>
<evidence type="ECO:0000256" key="1">
    <source>
        <dbReference type="SAM" id="MobiDB-lite"/>
    </source>
</evidence>
<feature type="compositionally biased region" description="Basic residues" evidence="1">
    <location>
        <begin position="59"/>
        <end position="70"/>
    </location>
</feature>
<dbReference type="EMBL" id="JARJLG010000326">
    <property type="protein sequence ID" value="KAJ7716909.1"/>
    <property type="molecule type" value="Genomic_DNA"/>
</dbReference>
<reference evidence="2" key="1">
    <citation type="submission" date="2023-03" db="EMBL/GenBank/DDBJ databases">
        <title>Massive genome expansion in bonnet fungi (Mycena s.s.) driven by repeated elements and novel gene families across ecological guilds.</title>
        <authorList>
            <consortium name="Lawrence Berkeley National Laboratory"/>
            <person name="Harder C.B."/>
            <person name="Miyauchi S."/>
            <person name="Viragh M."/>
            <person name="Kuo A."/>
            <person name="Thoen E."/>
            <person name="Andreopoulos B."/>
            <person name="Lu D."/>
            <person name="Skrede I."/>
            <person name="Drula E."/>
            <person name="Henrissat B."/>
            <person name="Morin E."/>
            <person name="Kohler A."/>
            <person name="Barry K."/>
            <person name="LaButti K."/>
            <person name="Morin E."/>
            <person name="Salamov A."/>
            <person name="Lipzen A."/>
            <person name="Mereny Z."/>
            <person name="Hegedus B."/>
            <person name="Baldrian P."/>
            <person name="Stursova M."/>
            <person name="Weitz H."/>
            <person name="Taylor A."/>
            <person name="Grigoriev I.V."/>
            <person name="Nagy L.G."/>
            <person name="Martin F."/>
            <person name="Kauserud H."/>
        </authorList>
    </citation>
    <scope>NUCLEOTIDE SEQUENCE</scope>
    <source>
        <strain evidence="2">CBHHK188m</strain>
    </source>
</reference>
<feature type="compositionally biased region" description="Pro residues" evidence="1">
    <location>
        <begin position="399"/>
        <end position="411"/>
    </location>
</feature>
<evidence type="ECO:0000313" key="2">
    <source>
        <dbReference type="EMBL" id="KAJ7716909.1"/>
    </source>
</evidence>
<feature type="compositionally biased region" description="Pro residues" evidence="1">
    <location>
        <begin position="313"/>
        <end position="332"/>
    </location>
</feature>
<accession>A0AAD7MHY2</accession>
<feature type="compositionally biased region" description="Polar residues" evidence="1">
    <location>
        <begin position="423"/>
        <end position="436"/>
    </location>
</feature>
<proteinExistence type="predicted"/>
<name>A0AAD7MHY2_9AGAR</name>
<organism evidence="2 3">
    <name type="scientific">Mycena maculata</name>
    <dbReference type="NCBI Taxonomy" id="230809"/>
    <lineage>
        <taxon>Eukaryota</taxon>
        <taxon>Fungi</taxon>
        <taxon>Dikarya</taxon>
        <taxon>Basidiomycota</taxon>
        <taxon>Agaricomycotina</taxon>
        <taxon>Agaricomycetes</taxon>
        <taxon>Agaricomycetidae</taxon>
        <taxon>Agaricales</taxon>
        <taxon>Marasmiineae</taxon>
        <taxon>Mycenaceae</taxon>
        <taxon>Mycena</taxon>
    </lineage>
</organism>
<feature type="region of interest" description="Disordered" evidence="1">
    <location>
        <begin position="26"/>
        <end position="104"/>
    </location>
</feature>
<dbReference type="AlphaFoldDB" id="A0AAD7MHY2"/>
<protein>
    <submittedName>
        <fullName evidence="2">Uncharacterized protein</fullName>
    </submittedName>
</protein>
<feature type="region of interest" description="Disordered" evidence="1">
    <location>
        <begin position="290"/>
        <end position="341"/>
    </location>
</feature>
<comment type="caution">
    <text evidence="2">The sequence shown here is derived from an EMBL/GenBank/DDBJ whole genome shotgun (WGS) entry which is preliminary data.</text>
</comment>
<feature type="region of interest" description="Disordered" evidence="1">
    <location>
        <begin position="380"/>
        <end position="436"/>
    </location>
</feature>
<keyword evidence="3" id="KW-1185">Reference proteome</keyword>
<evidence type="ECO:0000313" key="3">
    <source>
        <dbReference type="Proteomes" id="UP001215280"/>
    </source>
</evidence>
<sequence>MSSWIQRLGRKGLAVMLVERTVFEANTTGKDDPSESAATPLPTGSRGAARGSRGAARGRSGRGRGRGGRGRGKDYGVSHGQKRGLFGGRDDQISRQPEPTIPADAPGEGIYIYIQCTTCRCAVQATIFRNKTPTVDALECCDLCNPRLFDRTRPSKPIAATRQQAAKKGLPADSVYESLYSWRRAIKKEKYPRAMFSPQAILDDETCERLAAIGPVRSREQLFQYLGGWARWPVLGETLFTYMSGLNIPDLVPCPHACASTASVVSPEESQLTVPCAAIVPAASAASDFDISSIPHPGSPPPPAKRARQPTTSLPPPPPLTSYMPFPTPTTPAPSRNFSIPGGSYPYQPNYSSPHPAAYAWPAGYTYSSLVPQQFTPPQAGPSRLLAGNPYAMLVSPSPFAPTHPNFPPESPNSCPDGPNPPQQGASTSAQPLPPR</sequence>
<feature type="compositionally biased region" description="Low complexity" evidence="1">
    <location>
        <begin position="44"/>
        <end position="58"/>
    </location>
</feature>